<feature type="transmembrane region" description="Helical" evidence="12">
    <location>
        <begin position="12"/>
        <end position="29"/>
    </location>
</feature>
<evidence type="ECO:0000259" key="14">
    <source>
        <dbReference type="PROSITE" id="PS51140"/>
    </source>
</evidence>
<keyword evidence="16" id="KW-1185">Reference proteome</keyword>
<evidence type="ECO:0000256" key="6">
    <source>
        <dbReference type="ARBA" id="ARBA00022771"/>
    </source>
</evidence>
<gene>
    <name evidence="15" type="ORF">OKIOD_LOCUS11161</name>
</gene>
<feature type="domain" description="RING-type" evidence="13">
    <location>
        <begin position="326"/>
        <end position="364"/>
    </location>
</feature>
<feature type="transmembrane region" description="Helical" evidence="12">
    <location>
        <begin position="177"/>
        <end position="196"/>
    </location>
</feature>
<dbReference type="Gene3D" id="1.10.8.10">
    <property type="entry name" value="DNA helicase RuvA subunit, C-terminal domain"/>
    <property type="match status" value="1"/>
</dbReference>
<sequence length="488" mass="56563">MSLNKLPSLKWYTVLSLTSFVGLTLTLSYNKDLWPSLPENELLSSPEIELLTEEEVDLERAQMRNSWLEENWVVSLIIINMAACMLLLFSMAVIRVVFGELRNAEKNSAKDKFWNYVFYKFIFVFGVINVHQAGEVLLWAAWFSVLAMLVVMTKISKLRFEHLSFSPNTARNLHCKVLGLLGTIIFSSSLIFVLFIRNRDFFTLHILCFLLADIAVLTIRATHVTSRYLIHLYDLSRAGVWEYKGRWLHYNDLILSSSFLILDLVHHLHMLLSGNLWLSMASLVICMHVRFLLNELQKQRTKHLTYHRVISDMECKYPQVQTKGECLICWDTFSSARRLTCGHCFHSSCLRQWLEQDASCPICRCRLNQEEEVEEEPPAPIAPAEPVWSFNLRRISNWLPSWNITVNYDLQPRPMNNTRLQQSASELQQIFPHISRRAILEDLRSTGSIDLTTDNILDGQLDEPDPDSESENEPAADLNLIDLRLRRT</sequence>
<feature type="transmembrane region" description="Helical" evidence="12">
    <location>
        <begin position="276"/>
        <end position="293"/>
    </location>
</feature>
<evidence type="ECO:0000256" key="4">
    <source>
        <dbReference type="ARBA" id="ARBA00022692"/>
    </source>
</evidence>
<dbReference type="InterPro" id="IPR003892">
    <property type="entry name" value="CUE"/>
</dbReference>
<keyword evidence="9 12" id="KW-0472">Membrane</keyword>
<dbReference type="Pfam" id="PF25563">
    <property type="entry name" value="TPR_SYVN1_N"/>
    <property type="match status" value="1"/>
</dbReference>
<dbReference type="Pfam" id="PF13639">
    <property type="entry name" value="zf-RING_2"/>
    <property type="match status" value="1"/>
</dbReference>
<dbReference type="InterPro" id="IPR057992">
    <property type="entry name" value="TPR_SYVN1_N"/>
</dbReference>
<keyword evidence="5" id="KW-0479">Metal-binding</keyword>
<feature type="transmembrane region" description="Helical" evidence="12">
    <location>
        <begin position="72"/>
        <end position="93"/>
    </location>
</feature>
<name>A0ABN7SWC3_OIKDI</name>
<feature type="domain" description="CUE" evidence="14">
    <location>
        <begin position="419"/>
        <end position="461"/>
    </location>
</feature>
<feature type="compositionally biased region" description="Acidic residues" evidence="11">
    <location>
        <begin position="460"/>
        <end position="474"/>
    </location>
</feature>
<reference evidence="15 16" key="1">
    <citation type="submission" date="2021-04" db="EMBL/GenBank/DDBJ databases">
        <authorList>
            <person name="Bliznina A."/>
        </authorList>
    </citation>
    <scope>NUCLEOTIDE SEQUENCE [LARGE SCALE GENOMIC DNA]</scope>
</reference>
<organism evidence="15 16">
    <name type="scientific">Oikopleura dioica</name>
    <name type="common">Tunicate</name>
    <dbReference type="NCBI Taxonomy" id="34765"/>
    <lineage>
        <taxon>Eukaryota</taxon>
        <taxon>Metazoa</taxon>
        <taxon>Chordata</taxon>
        <taxon>Tunicata</taxon>
        <taxon>Appendicularia</taxon>
        <taxon>Copelata</taxon>
        <taxon>Oikopleuridae</taxon>
        <taxon>Oikopleura</taxon>
    </lineage>
</organism>
<accession>A0ABN7SWC3</accession>
<dbReference type="EMBL" id="OU015566">
    <property type="protein sequence ID" value="CAG5105724.1"/>
    <property type="molecule type" value="Genomic_DNA"/>
</dbReference>
<evidence type="ECO:0000313" key="15">
    <source>
        <dbReference type="EMBL" id="CAG5105724.1"/>
    </source>
</evidence>
<evidence type="ECO:0000256" key="11">
    <source>
        <dbReference type="SAM" id="MobiDB-lite"/>
    </source>
</evidence>
<proteinExistence type="predicted"/>
<dbReference type="InterPro" id="IPR013083">
    <property type="entry name" value="Znf_RING/FYVE/PHD"/>
</dbReference>
<dbReference type="PANTHER" id="PTHR15067">
    <property type="entry name" value="E3 UBIQUITIN-PROTEIN LIGASE RNF8"/>
    <property type="match status" value="1"/>
</dbReference>
<dbReference type="InterPro" id="IPR001841">
    <property type="entry name" value="Znf_RING"/>
</dbReference>
<keyword evidence="8 12" id="KW-1133">Transmembrane helix</keyword>
<keyword evidence="3" id="KW-0808">Transferase</keyword>
<dbReference type="Proteomes" id="UP001158576">
    <property type="component" value="Chromosome 1"/>
</dbReference>
<evidence type="ECO:0000256" key="5">
    <source>
        <dbReference type="ARBA" id="ARBA00022723"/>
    </source>
</evidence>
<evidence type="ECO:0000256" key="1">
    <source>
        <dbReference type="ARBA" id="ARBA00004141"/>
    </source>
</evidence>
<evidence type="ECO:0000256" key="8">
    <source>
        <dbReference type="ARBA" id="ARBA00022989"/>
    </source>
</evidence>
<feature type="region of interest" description="Disordered" evidence="11">
    <location>
        <begin position="454"/>
        <end position="477"/>
    </location>
</feature>
<comment type="subcellular location">
    <subcellularLocation>
        <location evidence="1">Membrane</location>
        <topology evidence="1">Multi-pass membrane protein</topology>
    </subcellularLocation>
</comment>
<protein>
    <submittedName>
        <fullName evidence="15">Oidioi.mRNA.OKI2018_I69.chr1.g2396.t1.cds</fullName>
    </submittedName>
</protein>
<evidence type="ECO:0000256" key="10">
    <source>
        <dbReference type="PROSITE-ProRule" id="PRU00175"/>
    </source>
</evidence>
<dbReference type="PROSITE" id="PS50089">
    <property type="entry name" value="ZF_RING_2"/>
    <property type="match status" value="1"/>
</dbReference>
<keyword evidence="7" id="KW-0862">Zinc</keyword>
<dbReference type="SMART" id="SM00546">
    <property type="entry name" value="CUE"/>
    <property type="match status" value="1"/>
</dbReference>
<comment type="pathway">
    <text evidence="2">Protein modification; protein ubiquitination.</text>
</comment>
<feature type="transmembrane region" description="Helical" evidence="12">
    <location>
        <begin position="202"/>
        <end position="219"/>
    </location>
</feature>
<dbReference type="PROSITE" id="PS51140">
    <property type="entry name" value="CUE"/>
    <property type="match status" value="1"/>
</dbReference>
<evidence type="ECO:0000256" key="3">
    <source>
        <dbReference type="ARBA" id="ARBA00022679"/>
    </source>
</evidence>
<dbReference type="SMART" id="SM00184">
    <property type="entry name" value="RING"/>
    <property type="match status" value="1"/>
</dbReference>
<dbReference type="Pfam" id="PF02845">
    <property type="entry name" value="CUE"/>
    <property type="match status" value="1"/>
</dbReference>
<dbReference type="Gene3D" id="3.30.40.10">
    <property type="entry name" value="Zinc/RING finger domain, C3HC4 (zinc finger)"/>
    <property type="match status" value="1"/>
</dbReference>
<evidence type="ECO:0000259" key="13">
    <source>
        <dbReference type="PROSITE" id="PS50089"/>
    </source>
</evidence>
<keyword evidence="4 12" id="KW-0812">Transmembrane</keyword>
<dbReference type="CDD" id="cd14376">
    <property type="entry name" value="CUE_AUP1_AMFR_like"/>
    <property type="match status" value="1"/>
</dbReference>
<evidence type="ECO:0000256" key="12">
    <source>
        <dbReference type="SAM" id="Phobius"/>
    </source>
</evidence>
<evidence type="ECO:0000256" key="9">
    <source>
        <dbReference type="ARBA" id="ARBA00023136"/>
    </source>
</evidence>
<dbReference type="PANTHER" id="PTHR15067:SF5">
    <property type="entry name" value="E3 UBIQUITIN-PROTEIN LIGASE AMFR"/>
    <property type="match status" value="1"/>
</dbReference>
<evidence type="ECO:0000313" key="16">
    <source>
        <dbReference type="Proteomes" id="UP001158576"/>
    </source>
</evidence>
<evidence type="ECO:0000256" key="2">
    <source>
        <dbReference type="ARBA" id="ARBA00004906"/>
    </source>
</evidence>
<keyword evidence="6 10" id="KW-0863">Zinc-finger</keyword>
<evidence type="ECO:0000256" key="7">
    <source>
        <dbReference type="ARBA" id="ARBA00022833"/>
    </source>
</evidence>
<dbReference type="SUPFAM" id="SSF57850">
    <property type="entry name" value="RING/U-box"/>
    <property type="match status" value="1"/>
</dbReference>